<evidence type="ECO:0000313" key="6">
    <source>
        <dbReference type="EMBL" id="HHS29061.1"/>
    </source>
</evidence>
<dbReference type="InterPro" id="IPR027417">
    <property type="entry name" value="P-loop_NTPase"/>
</dbReference>
<dbReference type="EMBL" id="DTGR01000076">
    <property type="protein sequence ID" value="HHS29061.1"/>
    <property type="molecule type" value="Genomic_DNA"/>
</dbReference>
<reference evidence="6" key="1">
    <citation type="journal article" date="2020" name="mSystems">
        <title>Genome- and Community-Level Interaction Insights into Carbon Utilization and Element Cycling Functions of Hydrothermarchaeota in Hydrothermal Sediment.</title>
        <authorList>
            <person name="Zhou Z."/>
            <person name="Liu Y."/>
            <person name="Xu W."/>
            <person name="Pan J."/>
            <person name="Luo Z.H."/>
            <person name="Li M."/>
        </authorList>
    </citation>
    <scope>NUCLEOTIDE SEQUENCE [LARGE SCALE GENOMIC DNA]</scope>
    <source>
        <strain evidence="6">SpSt-767</strain>
    </source>
</reference>
<dbReference type="Pfam" id="PF16575">
    <property type="entry name" value="CLP1_P"/>
    <property type="match status" value="1"/>
</dbReference>
<feature type="domain" description="Clp1 P-loop" evidence="5">
    <location>
        <begin position="39"/>
        <end position="217"/>
    </location>
</feature>
<evidence type="ECO:0000256" key="3">
    <source>
        <dbReference type="ARBA" id="ARBA00022777"/>
    </source>
</evidence>
<dbReference type="GO" id="GO:0005524">
    <property type="term" value="F:ATP binding"/>
    <property type="evidence" value="ECO:0007669"/>
    <property type="project" value="UniProtKB-KW"/>
</dbReference>
<name>A0A7V6DPF0_9BACT</name>
<organism evidence="6">
    <name type="scientific">Desulfobacca acetoxidans</name>
    <dbReference type="NCBI Taxonomy" id="60893"/>
    <lineage>
        <taxon>Bacteria</taxon>
        <taxon>Pseudomonadati</taxon>
        <taxon>Thermodesulfobacteriota</taxon>
        <taxon>Desulfobaccia</taxon>
        <taxon>Desulfobaccales</taxon>
        <taxon>Desulfobaccaceae</taxon>
        <taxon>Desulfobacca</taxon>
    </lineage>
</organism>
<comment type="caution">
    <text evidence="6">The sequence shown here is derived from an EMBL/GenBank/DDBJ whole genome shotgun (WGS) entry which is preliminary data.</text>
</comment>
<keyword evidence="3" id="KW-0418">Kinase</keyword>
<accession>A0A7V6DPF0</accession>
<dbReference type="InterPro" id="IPR032319">
    <property type="entry name" value="CLP1_P"/>
</dbReference>
<keyword evidence="2" id="KW-0547">Nucleotide-binding</keyword>
<dbReference type="PANTHER" id="PTHR12755">
    <property type="entry name" value="CLEAVAGE/POLYADENYLATION FACTOR IA SUBUNIT CLP1P"/>
    <property type="match status" value="1"/>
</dbReference>
<dbReference type="InterPro" id="IPR045116">
    <property type="entry name" value="Clp1/Grc3"/>
</dbReference>
<proteinExistence type="predicted"/>
<dbReference type="GO" id="GO:0006396">
    <property type="term" value="P:RNA processing"/>
    <property type="evidence" value="ECO:0007669"/>
    <property type="project" value="InterPro"/>
</dbReference>
<dbReference type="PANTHER" id="PTHR12755:SF3">
    <property type="entry name" value="POLYNUCLEOTIDE 5'-HYDROXYL-KINASE NOL9"/>
    <property type="match status" value="1"/>
</dbReference>
<dbReference type="AlphaFoldDB" id="A0A7V6DPF0"/>
<evidence type="ECO:0000259" key="5">
    <source>
        <dbReference type="Pfam" id="PF16575"/>
    </source>
</evidence>
<dbReference type="SUPFAM" id="SSF52540">
    <property type="entry name" value="P-loop containing nucleoside triphosphate hydrolases"/>
    <property type="match status" value="1"/>
</dbReference>
<keyword evidence="4" id="KW-0067">ATP-binding</keyword>
<gene>
    <name evidence="6" type="ORF">ENV52_05095</name>
</gene>
<evidence type="ECO:0000256" key="2">
    <source>
        <dbReference type="ARBA" id="ARBA00022741"/>
    </source>
</evidence>
<dbReference type="GO" id="GO:0051731">
    <property type="term" value="F:polynucleotide 5'-hydroxyl-kinase activity"/>
    <property type="evidence" value="ECO:0007669"/>
    <property type="project" value="InterPro"/>
</dbReference>
<evidence type="ECO:0000256" key="1">
    <source>
        <dbReference type="ARBA" id="ARBA00022679"/>
    </source>
</evidence>
<dbReference type="Gene3D" id="3.40.50.300">
    <property type="entry name" value="P-loop containing nucleotide triphosphate hydrolases"/>
    <property type="match status" value="1"/>
</dbReference>
<keyword evidence="1" id="KW-0808">Transferase</keyword>
<evidence type="ECO:0000256" key="4">
    <source>
        <dbReference type="ARBA" id="ARBA00022840"/>
    </source>
</evidence>
<sequence>MSSSSDPTFPFVKNLDIPAAWEDAAQRFLATDGLTMVLGGPDTGKSTLCQYLVYRSYVAGEPVGLVDLDLGQSHLGPPGTLGLGMFPPRFPGDRGLFPEGLYFIGQTSPVGALLEVAVGSRVLADQARAQGVNRLLVNTSGLVQGYAAHRLKQAEAELLQPHLLLGLDREGELNPLLHTLPQGQSTLLSLPVSVSARRRSFAERRRYREDRFRCYWEKSRPLDLSLSQVVWHGLPLGWGEPFSPADLDHWSKILGKQVLYGVAGDSRITLVMDQPPSCPHFLASQKHLHLLDCKTLEHHLAGLWDRSRHTLALGLLLPSPWRAGTIRIMTPWPASRSSEIKGISLGRLKMSLNGQEWPGSEFL</sequence>
<protein>
    <recommendedName>
        <fullName evidence="5">Clp1 P-loop domain-containing protein</fullName>
    </recommendedName>
</protein>